<keyword evidence="2" id="KW-1185">Reference proteome</keyword>
<sequence>MSATRRHIVWLNGAFGAGKTTAARILAAEIPGAVIVDPEEIGTLLRPVLQPVAPVRDFQEWPAWRQIVAATLNAVLRELAEGGPSLVIVPQTVIVEEYWSEIISDLDPSVRLTPVALHIDSDEHRRRATDDTEEPGALRWRLGRFASFREAEWIRREFIGIDVSTLSRDATVAAIRASAYLSAADRRSSTPPMI</sequence>
<dbReference type="Proteomes" id="UP000023703">
    <property type="component" value="Chromosome"/>
</dbReference>
<dbReference type="RefSeq" id="WP_052539399.1">
    <property type="nucleotide sequence ID" value="NZ_CP006842.1"/>
</dbReference>
<dbReference type="eggNOG" id="COG0645">
    <property type="taxonomic scope" value="Bacteria"/>
</dbReference>
<dbReference type="InterPro" id="IPR027417">
    <property type="entry name" value="P-loop_NTPase"/>
</dbReference>
<organism evidence="1 2">
    <name type="scientific">Corynebacterium glyciniphilum AJ 3170</name>
    <dbReference type="NCBI Taxonomy" id="1404245"/>
    <lineage>
        <taxon>Bacteria</taxon>
        <taxon>Bacillati</taxon>
        <taxon>Actinomycetota</taxon>
        <taxon>Actinomycetes</taxon>
        <taxon>Mycobacteriales</taxon>
        <taxon>Corynebacteriaceae</taxon>
        <taxon>Corynebacterium</taxon>
    </lineage>
</organism>
<reference evidence="1 2" key="1">
    <citation type="journal article" date="2015" name="Int. J. Syst. Evol. Microbiol.">
        <title>Revisiting Corynebacterium glyciniphilum (ex Kubota et al., 1972) sp. nov., nom. rev., isolated from putrefied banana.</title>
        <authorList>
            <person name="Al-Dilaimi A."/>
            <person name="Bednarz H."/>
            <person name="Lomker A."/>
            <person name="Niehaus K."/>
            <person name="Kalinowski J."/>
            <person name="Ruckert C."/>
        </authorList>
    </citation>
    <scope>NUCLEOTIDE SEQUENCE [LARGE SCALE GENOMIC DNA]</scope>
    <source>
        <strain evidence="1">AJ 3170</strain>
    </source>
</reference>
<evidence type="ECO:0000313" key="2">
    <source>
        <dbReference type="Proteomes" id="UP000023703"/>
    </source>
</evidence>
<dbReference type="EMBL" id="CP006842">
    <property type="protein sequence ID" value="AHW62599.1"/>
    <property type="molecule type" value="Genomic_DNA"/>
</dbReference>
<dbReference type="STRING" id="1404245.CGLY_00755"/>
<dbReference type="AlphaFoldDB" id="X5DMS5"/>
<gene>
    <name evidence="1" type="ORF">CGLY_00755</name>
</gene>
<protein>
    <submittedName>
        <fullName evidence="1">Uncharacterized protein</fullName>
    </submittedName>
</protein>
<name>X5DMS5_9CORY</name>
<dbReference type="KEGG" id="cgy:CGLY_00755"/>
<dbReference type="OrthoDB" id="9799092at2"/>
<dbReference type="SUPFAM" id="SSF52540">
    <property type="entry name" value="P-loop containing nucleoside triphosphate hydrolases"/>
    <property type="match status" value="1"/>
</dbReference>
<dbReference type="Gene3D" id="3.40.50.300">
    <property type="entry name" value="P-loop containing nucleotide triphosphate hydrolases"/>
    <property type="match status" value="1"/>
</dbReference>
<proteinExistence type="predicted"/>
<dbReference type="HOGENOM" id="CLU_111135_0_0_11"/>
<dbReference type="Pfam" id="PF13671">
    <property type="entry name" value="AAA_33"/>
    <property type="match status" value="1"/>
</dbReference>
<evidence type="ECO:0000313" key="1">
    <source>
        <dbReference type="EMBL" id="AHW62599.1"/>
    </source>
</evidence>
<accession>X5DMS5</accession>